<feature type="transmembrane region" description="Helical" evidence="1">
    <location>
        <begin position="18"/>
        <end position="41"/>
    </location>
</feature>
<organism evidence="2 3">
    <name type="scientific">Stieleria marina</name>
    <dbReference type="NCBI Taxonomy" id="1930275"/>
    <lineage>
        <taxon>Bacteria</taxon>
        <taxon>Pseudomonadati</taxon>
        <taxon>Planctomycetota</taxon>
        <taxon>Planctomycetia</taxon>
        <taxon>Pirellulales</taxon>
        <taxon>Pirellulaceae</taxon>
        <taxon>Stieleria</taxon>
    </lineage>
</organism>
<name>A0A517NTR6_9BACT</name>
<feature type="transmembrane region" description="Helical" evidence="1">
    <location>
        <begin position="176"/>
        <end position="197"/>
    </location>
</feature>
<gene>
    <name evidence="2" type="ORF">K239x_24740</name>
</gene>
<dbReference type="Proteomes" id="UP000319817">
    <property type="component" value="Chromosome"/>
</dbReference>
<accession>A0A517NTR6</accession>
<evidence type="ECO:0000313" key="3">
    <source>
        <dbReference type="Proteomes" id="UP000319817"/>
    </source>
</evidence>
<keyword evidence="1" id="KW-0812">Transmembrane</keyword>
<sequence>MALLGQRDRSVKQMRLLLQRYVCVMSLAASVVLLAVSSFAFSRVDSLSDQSAIRYTTPLVPPQFRDKITYPSEKFTTENTEYISIDGPGHYLRAHESLWLECLEHFLAETQITDDESPTWRDDRFPRHYDLPTQEFAIPYFDGWRAAQKQLQSALSHASEDDLRMKLRRDMRRARIGRVSVLGLLGLVALTIAWSFWPKKRLATEP</sequence>
<keyword evidence="3" id="KW-1185">Reference proteome</keyword>
<evidence type="ECO:0000256" key="1">
    <source>
        <dbReference type="SAM" id="Phobius"/>
    </source>
</evidence>
<reference evidence="2 3" key="1">
    <citation type="submission" date="2019-02" db="EMBL/GenBank/DDBJ databases">
        <title>Deep-cultivation of Planctomycetes and their phenomic and genomic characterization uncovers novel biology.</title>
        <authorList>
            <person name="Wiegand S."/>
            <person name="Jogler M."/>
            <person name="Boedeker C."/>
            <person name="Pinto D."/>
            <person name="Vollmers J."/>
            <person name="Rivas-Marin E."/>
            <person name="Kohn T."/>
            <person name="Peeters S.H."/>
            <person name="Heuer A."/>
            <person name="Rast P."/>
            <person name="Oberbeckmann S."/>
            <person name="Bunk B."/>
            <person name="Jeske O."/>
            <person name="Meyerdierks A."/>
            <person name="Storesund J.E."/>
            <person name="Kallscheuer N."/>
            <person name="Luecker S."/>
            <person name="Lage O.M."/>
            <person name="Pohl T."/>
            <person name="Merkel B.J."/>
            <person name="Hornburger P."/>
            <person name="Mueller R.-W."/>
            <person name="Bruemmer F."/>
            <person name="Labrenz M."/>
            <person name="Spormann A.M."/>
            <person name="Op den Camp H."/>
            <person name="Overmann J."/>
            <person name="Amann R."/>
            <person name="Jetten M.S.M."/>
            <person name="Mascher T."/>
            <person name="Medema M.H."/>
            <person name="Devos D.P."/>
            <person name="Kaster A.-K."/>
            <person name="Ovreas L."/>
            <person name="Rohde M."/>
            <person name="Galperin M.Y."/>
            <person name="Jogler C."/>
        </authorList>
    </citation>
    <scope>NUCLEOTIDE SEQUENCE [LARGE SCALE GENOMIC DNA]</scope>
    <source>
        <strain evidence="2 3">K23_9</strain>
    </source>
</reference>
<protein>
    <submittedName>
        <fullName evidence="2">Uncharacterized protein</fullName>
    </submittedName>
</protein>
<dbReference type="EMBL" id="CP036526">
    <property type="protein sequence ID" value="QDT10517.1"/>
    <property type="molecule type" value="Genomic_DNA"/>
</dbReference>
<keyword evidence="1" id="KW-1133">Transmembrane helix</keyword>
<dbReference type="AlphaFoldDB" id="A0A517NTR6"/>
<keyword evidence="1" id="KW-0472">Membrane</keyword>
<evidence type="ECO:0000313" key="2">
    <source>
        <dbReference type="EMBL" id="QDT10517.1"/>
    </source>
</evidence>
<proteinExistence type="predicted"/>